<name>A0A8E2VKN3_9RHOB</name>
<protein>
    <submittedName>
        <fullName evidence="1">Uncharacterized protein</fullName>
    </submittedName>
</protein>
<dbReference type="Proteomes" id="UP000244037">
    <property type="component" value="Unassembled WGS sequence"/>
</dbReference>
<reference evidence="1 2" key="1">
    <citation type="submission" date="2018-04" db="EMBL/GenBank/DDBJ databases">
        <title>Genomic Encyclopedia of Archaeal and Bacterial Type Strains, Phase II (KMG-II): from individual species to whole genera.</title>
        <authorList>
            <person name="Goeker M."/>
        </authorList>
    </citation>
    <scope>NUCLEOTIDE SEQUENCE [LARGE SCALE GENOMIC DNA]</scope>
    <source>
        <strain evidence="1 2">DSM 19783</strain>
    </source>
</reference>
<comment type="caution">
    <text evidence="1">The sequence shown here is derived from an EMBL/GenBank/DDBJ whole genome shotgun (WGS) entry which is preliminary data.</text>
</comment>
<keyword evidence="2" id="KW-1185">Reference proteome</keyword>
<dbReference type="EMBL" id="QAYC01000009">
    <property type="protein sequence ID" value="PTW47689.1"/>
    <property type="molecule type" value="Genomic_DNA"/>
</dbReference>
<proteinExistence type="predicted"/>
<evidence type="ECO:0000313" key="2">
    <source>
        <dbReference type="Proteomes" id="UP000244037"/>
    </source>
</evidence>
<accession>A0A8E2VKN3</accession>
<sequence length="39" mass="3671">MGLAVPLAIGLNGARTLAAVGRGGTRGRGAGLGLGLGRL</sequence>
<gene>
    <name evidence="1" type="ORF">C8N38_10946</name>
</gene>
<organism evidence="1 2">
    <name type="scientific">Rhodovulum kholense</name>
    <dbReference type="NCBI Taxonomy" id="453584"/>
    <lineage>
        <taxon>Bacteria</taxon>
        <taxon>Pseudomonadati</taxon>
        <taxon>Pseudomonadota</taxon>
        <taxon>Alphaproteobacteria</taxon>
        <taxon>Rhodobacterales</taxon>
        <taxon>Paracoccaceae</taxon>
        <taxon>Rhodovulum</taxon>
    </lineage>
</organism>
<dbReference type="AlphaFoldDB" id="A0A8E2VKN3"/>
<evidence type="ECO:0000313" key="1">
    <source>
        <dbReference type="EMBL" id="PTW47689.1"/>
    </source>
</evidence>